<evidence type="ECO:0000256" key="18">
    <source>
        <dbReference type="ARBA" id="ARBA00034104"/>
    </source>
</evidence>
<dbReference type="PROSITE" id="PS00236">
    <property type="entry name" value="NEUROTR_ION_CHANNEL"/>
    <property type="match status" value="1"/>
</dbReference>
<keyword evidence="15" id="KW-0628">Postsynaptic cell membrane</keyword>
<evidence type="ECO:0000256" key="15">
    <source>
        <dbReference type="ARBA" id="ARBA00023257"/>
    </source>
</evidence>
<keyword evidence="3" id="KW-1003">Cell membrane</keyword>
<protein>
    <recommendedName>
        <fullName evidence="19">Gamma-aminobutyric acid receptor subunit beta</fullName>
    </recommendedName>
</protein>
<evidence type="ECO:0000256" key="8">
    <source>
        <dbReference type="ARBA" id="ARBA00023065"/>
    </source>
</evidence>
<feature type="domain" description="Neurotransmitter-gated ion-channel ligand-binding" evidence="21">
    <location>
        <begin position="49"/>
        <end position="227"/>
    </location>
</feature>
<evidence type="ECO:0000256" key="2">
    <source>
        <dbReference type="ARBA" id="ARBA00022448"/>
    </source>
</evidence>
<proteinExistence type="inferred from homology"/>
<dbReference type="Gene3D" id="2.70.170.10">
    <property type="entry name" value="Neurotransmitter-gated ion-channel ligand-binding domain"/>
    <property type="match status" value="1"/>
</dbReference>
<keyword evidence="14" id="KW-0868">Chloride</keyword>
<sequence length="240" mass="27778">MAKRYLHRTLLCIVFTSSTITFLTTGLEQSWKNSSSAIRNVPSRYENASSLLNDLLKDYDIRLRPGFGGEALLLQLDIVLASFDAMSEVNMDYTLTMYLHQYWKDDRLSWSSNTDIEEMILSGDFSSRIWVPDTFFANDKQSFLHDVTEKNKMLRVSKAGRVAYGMRFTTTLACHMDLRNYPLDSQNCTVEIESYGYTTTEVLMKWKQPHPVYGINETEVPQFEMMDYRTEDRIVKTATG</sequence>
<evidence type="ECO:0000256" key="12">
    <source>
        <dbReference type="ARBA" id="ARBA00023173"/>
    </source>
</evidence>
<keyword evidence="2 20" id="KW-0813">Transport</keyword>
<dbReference type="InterPro" id="IPR018000">
    <property type="entry name" value="Neurotransmitter_ion_chnl_CS"/>
</dbReference>
<evidence type="ECO:0000256" key="19">
    <source>
        <dbReference type="ARBA" id="ARBA00071250"/>
    </source>
</evidence>
<name>A0ABD6EH19_9BILA</name>
<keyword evidence="4" id="KW-0812">Transmembrane</keyword>
<accession>A0ABD6EH19</accession>
<evidence type="ECO:0000256" key="17">
    <source>
        <dbReference type="ARBA" id="ARBA00023303"/>
    </source>
</evidence>
<evidence type="ECO:0000256" key="11">
    <source>
        <dbReference type="ARBA" id="ARBA00023170"/>
    </source>
</evidence>
<keyword evidence="10" id="KW-1015">Disulfide bond</keyword>
<evidence type="ECO:0000256" key="3">
    <source>
        <dbReference type="ARBA" id="ARBA00022475"/>
    </source>
</evidence>
<keyword evidence="13" id="KW-0325">Glycoprotein</keyword>
<dbReference type="PANTHER" id="PTHR18945">
    <property type="entry name" value="NEUROTRANSMITTER GATED ION CHANNEL"/>
    <property type="match status" value="1"/>
</dbReference>
<keyword evidence="23" id="KW-1185">Reference proteome</keyword>
<evidence type="ECO:0000256" key="5">
    <source>
        <dbReference type="ARBA" id="ARBA00022729"/>
    </source>
</evidence>
<comment type="subcellular location">
    <subcellularLocation>
        <location evidence="18">Postsynaptic cell membrane</location>
        <topology evidence="18">Multi-pass membrane protein</topology>
    </subcellularLocation>
</comment>
<dbReference type="EMBL" id="JBGFUD010001016">
    <property type="protein sequence ID" value="MFH4975615.1"/>
    <property type="molecule type" value="Genomic_DNA"/>
</dbReference>
<dbReference type="FunFam" id="2.70.170.10:FF:000021">
    <property type="entry name" value="Gamma-aminobutyric acid receptor isoform 3b"/>
    <property type="match status" value="1"/>
</dbReference>
<dbReference type="InterPro" id="IPR006201">
    <property type="entry name" value="Neur_channel"/>
</dbReference>
<keyword evidence="6" id="KW-1133">Transmembrane helix</keyword>
<dbReference type="PRINTS" id="PR00252">
    <property type="entry name" value="NRIONCHANNEL"/>
</dbReference>
<evidence type="ECO:0000313" key="23">
    <source>
        <dbReference type="Proteomes" id="UP001608902"/>
    </source>
</evidence>
<reference evidence="22 23" key="1">
    <citation type="submission" date="2024-08" db="EMBL/GenBank/DDBJ databases">
        <title>Gnathostoma spinigerum genome.</title>
        <authorList>
            <person name="Gonzalez-Bertolin B."/>
            <person name="Monzon S."/>
            <person name="Zaballos A."/>
            <person name="Jimenez P."/>
            <person name="Dekumyoy P."/>
            <person name="Varona S."/>
            <person name="Cuesta I."/>
            <person name="Sumanam S."/>
            <person name="Adisakwattana P."/>
            <person name="Gasser R.B."/>
            <person name="Hernandez-Gonzalez A."/>
            <person name="Young N.D."/>
            <person name="Perteguer M.J."/>
        </authorList>
    </citation>
    <scope>NUCLEOTIDE SEQUENCE [LARGE SCALE GENOMIC DNA]</scope>
    <source>
        <strain evidence="22">AL3</strain>
        <tissue evidence="22">Liver</tissue>
    </source>
</reference>
<evidence type="ECO:0000256" key="4">
    <source>
        <dbReference type="ARBA" id="ARBA00022692"/>
    </source>
</evidence>
<keyword evidence="5" id="KW-0732">Signal</keyword>
<keyword evidence="8 20" id="KW-0406">Ion transport</keyword>
<evidence type="ECO:0000256" key="14">
    <source>
        <dbReference type="ARBA" id="ARBA00023214"/>
    </source>
</evidence>
<keyword evidence="12" id="KW-0869">Chloride channel</keyword>
<dbReference type="Proteomes" id="UP001608902">
    <property type="component" value="Unassembled WGS sequence"/>
</dbReference>
<dbReference type="GO" id="GO:0005254">
    <property type="term" value="F:chloride channel activity"/>
    <property type="evidence" value="ECO:0007669"/>
    <property type="project" value="UniProtKB-KW"/>
</dbReference>
<dbReference type="AlphaFoldDB" id="A0ABD6EH19"/>
<keyword evidence="11" id="KW-0675">Receptor</keyword>
<comment type="similarity">
    <text evidence="1">Belongs to the ligand-gated ion channel (TC 1.A.9) family. Gamma-aminobutyric acid receptor (TC 1.A.9.5) subfamily.</text>
</comment>
<evidence type="ECO:0000259" key="21">
    <source>
        <dbReference type="Pfam" id="PF02931"/>
    </source>
</evidence>
<dbReference type="GO" id="GO:0034707">
    <property type="term" value="C:chloride channel complex"/>
    <property type="evidence" value="ECO:0007669"/>
    <property type="project" value="UniProtKB-KW"/>
</dbReference>
<evidence type="ECO:0000256" key="13">
    <source>
        <dbReference type="ARBA" id="ARBA00023180"/>
    </source>
</evidence>
<dbReference type="InterPro" id="IPR006202">
    <property type="entry name" value="Neur_chan_lig-bd"/>
</dbReference>
<evidence type="ECO:0000256" key="6">
    <source>
        <dbReference type="ARBA" id="ARBA00022989"/>
    </source>
</evidence>
<evidence type="ECO:0000256" key="9">
    <source>
        <dbReference type="ARBA" id="ARBA00023136"/>
    </source>
</evidence>
<dbReference type="Pfam" id="PF02931">
    <property type="entry name" value="Neur_chan_LBD"/>
    <property type="match status" value="1"/>
</dbReference>
<keyword evidence="17 20" id="KW-0407">Ion channel</keyword>
<comment type="caution">
    <text evidence="22">The sequence shown here is derived from an EMBL/GenBank/DDBJ whole genome shotgun (WGS) entry which is preliminary data.</text>
</comment>
<keyword evidence="7" id="KW-0770">Synapse</keyword>
<evidence type="ECO:0000256" key="16">
    <source>
        <dbReference type="ARBA" id="ARBA00023286"/>
    </source>
</evidence>
<organism evidence="22 23">
    <name type="scientific">Gnathostoma spinigerum</name>
    <dbReference type="NCBI Taxonomy" id="75299"/>
    <lineage>
        <taxon>Eukaryota</taxon>
        <taxon>Metazoa</taxon>
        <taxon>Ecdysozoa</taxon>
        <taxon>Nematoda</taxon>
        <taxon>Chromadorea</taxon>
        <taxon>Rhabditida</taxon>
        <taxon>Spirurina</taxon>
        <taxon>Gnathostomatomorpha</taxon>
        <taxon>Gnathostomatoidea</taxon>
        <taxon>Gnathostomatidae</taxon>
        <taxon>Gnathostoma</taxon>
    </lineage>
</organism>
<dbReference type="InterPro" id="IPR036734">
    <property type="entry name" value="Neur_chan_lig-bd_sf"/>
</dbReference>
<dbReference type="GO" id="GO:0045211">
    <property type="term" value="C:postsynaptic membrane"/>
    <property type="evidence" value="ECO:0007669"/>
    <property type="project" value="UniProtKB-SubCell"/>
</dbReference>
<evidence type="ECO:0000256" key="7">
    <source>
        <dbReference type="ARBA" id="ARBA00023018"/>
    </source>
</evidence>
<keyword evidence="16" id="KW-1071">Ligand-gated ion channel</keyword>
<gene>
    <name evidence="22" type="ORF">AB6A40_002324</name>
</gene>
<keyword evidence="9" id="KW-0472">Membrane</keyword>
<evidence type="ECO:0000256" key="20">
    <source>
        <dbReference type="RuleBase" id="RU000687"/>
    </source>
</evidence>
<evidence type="ECO:0000256" key="10">
    <source>
        <dbReference type="ARBA" id="ARBA00023157"/>
    </source>
</evidence>
<evidence type="ECO:0000256" key="1">
    <source>
        <dbReference type="ARBA" id="ARBA00010180"/>
    </source>
</evidence>
<evidence type="ECO:0000313" key="22">
    <source>
        <dbReference type="EMBL" id="MFH4975615.1"/>
    </source>
</evidence>
<dbReference type="SUPFAM" id="SSF63712">
    <property type="entry name" value="Nicotinic receptor ligand binding domain-like"/>
    <property type="match status" value="1"/>
</dbReference>